<dbReference type="PROSITE" id="PS51462">
    <property type="entry name" value="NUDIX"/>
    <property type="match status" value="1"/>
</dbReference>
<protein>
    <submittedName>
        <fullName evidence="3">NUDIX hydrolase</fullName>
    </submittedName>
</protein>
<reference evidence="3" key="2">
    <citation type="journal article" date="2021" name="PeerJ">
        <title>Extensive microbial diversity within the chicken gut microbiome revealed by metagenomics and culture.</title>
        <authorList>
            <person name="Gilroy R."/>
            <person name="Ravi A."/>
            <person name="Getino M."/>
            <person name="Pursley I."/>
            <person name="Horton D.L."/>
            <person name="Alikhan N.F."/>
            <person name="Baker D."/>
            <person name="Gharbi K."/>
            <person name="Hall N."/>
            <person name="Watson M."/>
            <person name="Adriaenssens E.M."/>
            <person name="Foster-Nyarko E."/>
            <person name="Jarju S."/>
            <person name="Secka A."/>
            <person name="Antonio M."/>
            <person name="Oren A."/>
            <person name="Chaudhuri R.R."/>
            <person name="La Ragione R."/>
            <person name="Hildebrand F."/>
            <person name="Pallen M.J."/>
        </authorList>
    </citation>
    <scope>NUCLEOTIDE SEQUENCE</scope>
    <source>
        <strain evidence="3">1748</strain>
    </source>
</reference>
<dbReference type="PROSITE" id="PS00893">
    <property type="entry name" value="NUDIX_BOX"/>
    <property type="match status" value="1"/>
</dbReference>
<evidence type="ECO:0000259" key="2">
    <source>
        <dbReference type="PROSITE" id="PS51462"/>
    </source>
</evidence>
<reference evidence="3" key="1">
    <citation type="submission" date="2020-10" db="EMBL/GenBank/DDBJ databases">
        <authorList>
            <person name="Gilroy R."/>
        </authorList>
    </citation>
    <scope>NUCLEOTIDE SEQUENCE</scope>
    <source>
        <strain evidence="3">1748</strain>
    </source>
</reference>
<keyword evidence="1 3" id="KW-0378">Hydrolase</keyword>
<evidence type="ECO:0000256" key="1">
    <source>
        <dbReference type="ARBA" id="ARBA00022801"/>
    </source>
</evidence>
<dbReference type="InterPro" id="IPR015797">
    <property type="entry name" value="NUDIX_hydrolase-like_dom_sf"/>
</dbReference>
<dbReference type="AlphaFoldDB" id="A0A9D9DAV1"/>
<dbReference type="InterPro" id="IPR020084">
    <property type="entry name" value="NUDIX_hydrolase_CS"/>
</dbReference>
<comment type="caution">
    <text evidence="3">The sequence shown here is derived from an EMBL/GenBank/DDBJ whole genome shotgun (WGS) entry which is preliminary data.</text>
</comment>
<gene>
    <name evidence="3" type="ORF">IAC78_04410</name>
</gene>
<dbReference type="SUPFAM" id="SSF55811">
    <property type="entry name" value="Nudix"/>
    <property type="match status" value="1"/>
</dbReference>
<dbReference type="GO" id="GO:0016787">
    <property type="term" value="F:hydrolase activity"/>
    <property type="evidence" value="ECO:0007669"/>
    <property type="project" value="UniProtKB-KW"/>
</dbReference>
<dbReference type="EMBL" id="JADING010000129">
    <property type="protein sequence ID" value="MBO8414691.1"/>
    <property type="molecule type" value="Genomic_DNA"/>
</dbReference>
<dbReference type="InterPro" id="IPR000086">
    <property type="entry name" value="NUDIX_hydrolase_dom"/>
</dbReference>
<evidence type="ECO:0000313" key="3">
    <source>
        <dbReference type="EMBL" id="MBO8414691.1"/>
    </source>
</evidence>
<dbReference type="Pfam" id="PF00293">
    <property type="entry name" value="NUDIX"/>
    <property type="match status" value="1"/>
</dbReference>
<evidence type="ECO:0000313" key="4">
    <source>
        <dbReference type="Proteomes" id="UP000823629"/>
    </source>
</evidence>
<sequence length="191" mass="21990">MMKLDERLPIELKSLLNIEIEDDLYPLSKPISEFEVRLACRVICLDEHSFCFAHIADNNPFASSDYLETSGGGLETGETHLQCIKRELEEELGIIVDPICYLGKAVSYYNLISRKNVSYFYLVRKIGETRLNLSKQERDELHLSQFKAEVESCVAAYKEKNLKSKAGSLIYRRDVPYIEKALEVIYSYGLY</sequence>
<dbReference type="Gene3D" id="3.90.79.10">
    <property type="entry name" value="Nucleoside Triphosphate Pyrophosphohydrolase"/>
    <property type="match status" value="1"/>
</dbReference>
<accession>A0A9D9DAV1</accession>
<proteinExistence type="predicted"/>
<name>A0A9D9DAV1_9BACL</name>
<feature type="domain" description="Nudix hydrolase" evidence="2">
    <location>
        <begin position="35"/>
        <end position="182"/>
    </location>
</feature>
<dbReference type="Proteomes" id="UP000823629">
    <property type="component" value="Unassembled WGS sequence"/>
</dbReference>
<organism evidence="3 4">
    <name type="scientific">Candidatus Scatoplasma merdavium</name>
    <dbReference type="NCBI Taxonomy" id="2840932"/>
    <lineage>
        <taxon>Bacteria</taxon>
        <taxon>Bacillati</taxon>
        <taxon>Bacillota</taxon>
        <taxon>Bacilli</taxon>
        <taxon>Bacillales</taxon>
        <taxon>Candidatus Scatoplasma</taxon>
    </lineage>
</organism>